<dbReference type="InterPro" id="IPR025640">
    <property type="entry name" value="GYF_2"/>
</dbReference>
<reference evidence="2 3" key="1">
    <citation type="submission" date="2021-06" db="EMBL/GenBank/DDBJ databases">
        <authorList>
            <person name="Palmer J.M."/>
        </authorList>
    </citation>
    <scope>NUCLEOTIDE SEQUENCE [LARGE SCALE GENOMIC DNA]</scope>
    <source>
        <strain evidence="2 3">GA_2019</strain>
        <tissue evidence="2">Muscle</tissue>
    </source>
</reference>
<name>A0ABV0P7J1_9TELE</name>
<dbReference type="EMBL" id="JAHRIO010062783">
    <property type="protein sequence ID" value="MEQ2179416.1"/>
    <property type="molecule type" value="Genomic_DNA"/>
</dbReference>
<accession>A0ABV0P7J1</accession>
<dbReference type="InterPro" id="IPR016024">
    <property type="entry name" value="ARM-type_fold"/>
</dbReference>
<dbReference type="Pfam" id="PF14237">
    <property type="entry name" value="GYF_2"/>
    <property type="match status" value="1"/>
</dbReference>
<protein>
    <recommendedName>
        <fullName evidence="1">GYF domain-containing protein</fullName>
    </recommendedName>
</protein>
<dbReference type="Proteomes" id="UP001476798">
    <property type="component" value="Unassembled WGS sequence"/>
</dbReference>
<comment type="caution">
    <text evidence="2">The sequence shown here is derived from an EMBL/GenBank/DDBJ whole genome shotgun (WGS) entry which is preliminary data.</text>
</comment>
<sequence>MRAFGVDRELGNATVISWNHQEFEKNVKDVMDSNGVRILVDLLTLAHLHTSRATVPLQMQEFWNTGVLTAKTRCWAQGMDGWRPLQAIPQLKWCLLAAGQPVMNESDLATLILNMLITMCSYYPSRDQDNAIIRPLPKIKRMISDNACLPHIVQDIVQRSILGPVLPEAMVCYLENYEAERFSEIFLGEFDTPEAIWSSEMRRMMIEKIAAHIADFSPRLQSNTRALYQYCPIPVISFPQLDCELFCNIYYLRHLCDAIRFPNWPIRDADMFEKVNKAYEFLCTKSARIVDGPDPENIILILKTQSILFNRHQQELEPYKYAGYPMLIKTIKMETDDEQLFSKTSPLLPAATELAFHTVNCSALNAEELRRENGIEVCGHICRCYSVAAQFEECREKIIELPNIIRDLCHILFYGKVNIQHVLFLFFGMLLRMKGEKCLPKTAALAVQCVSSFAIDFFLQTHLYHAGVLWHLLVYLFNYDYTLEESGVQANQDTNQQEVANNLAKLSLVALSRLGGYTPTPSTPDGSSAVAVTNGVDGTPPENPTIRKSLAAMLTPYIARKLGTGSPAEVG</sequence>
<gene>
    <name evidence="2" type="ORF">GOODEAATRI_024745</name>
</gene>
<evidence type="ECO:0000313" key="3">
    <source>
        <dbReference type="Proteomes" id="UP001476798"/>
    </source>
</evidence>
<feature type="domain" description="GYF" evidence="1">
    <location>
        <begin position="58"/>
        <end position="91"/>
    </location>
</feature>
<dbReference type="InterPro" id="IPR044978">
    <property type="entry name" value="GRV2/DNAJC13"/>
</dbReference>
<dbReference type="PANTHER" id="PTHR36983">
    <property type="entry name" value="DNAJ HOMOLOG SUBFAMILY C MEMBER 13"/>
    <property type="match status" value="1"/>
</dbReference>
<dbReference type="SUPFAM" id="SSF48371">
    <property type="entry name" value="ARM repeat"/>
    <property type="match status" value="1"/>
</dbReference>
<evidence type="ECO:0000259" key="1">
    <source>
        <dbReference type="Pfam" id="PF14237"/>
    </source>
</evidence>
<proteinExistence type="predicted"/>
<dbReference type="PANTHER" id="PTHR36983:SF2">
    <property type="entry name" value="DNAJ HOMOLOG SUBFAMILY C MEMBER 13"/>
    <property type="match status" value="1"/>
</dbReference>
<organism evidence="2 3">
    <name type="scientific">Goodea atripinnis</name>
    <dbReference type="NCBI Taxonomy" id="208336"/>
    <lineage>
        <taxon>Eukaryota</taxon>
        <taxon>Metazoa</taxon>
        <taxon>Chordata</taxon>
        <taxon>Craniata</taxon>
        <taxon>Vertebrata</taxon>
        <taxon>Euteleostomi</taxon>
        <taxon>Actinopterygii</taxon>
        <taxon>Neopterygii</taxon>
        <taxon>Teleostei</taxon>
        <taxon>Neoteleostei</taxon>
        <taxon>Acanthomorphata</taxon>
        <taxon>Ovalentaria</taxon>
        <taxon>Atherinomorphae</taxon>
        <taxon>Cyprinodontiformes</taxon>
        <taxon>Goodeidae</taxon>
        <taxon>Goodea</taxon>
    </lineage>
</organism>
<keyword evidence="3" id="KW-1185">Reference proteome</keyword>
<evidence type="ECO:0000313" key="2">
    <source>
        <dbReference type="EMBL" id="MEQ2179416.1"/>
    </source>
</evidence>